<comment type="cofactor">
    <cofactor evidence="1 9">
        <name>Mg(2+)</name>
        <dbReference type="ChEBI" id="CHEBI:18420"/>
    </cofactor>
</comment>
<evidence type="ECO:0000313" key="11">
    <source>
        <dbReference type="Proteomes" id="UP000035704"/>
    </source>
</evidence>
<dbReference type="InterPro" id="IPR045086">
    <property type="entry name" value="OBG_GTPase"/>
</dbReference>
<comment type="similarity">
    <text evidence="2 9">Belongs to the TRAFAC class OBG-HflX-like GTPase superfamily. OBG GTPase family.</text>
</comment>
<dbReference type="KEGG" id="cace:CACET_c16580"/>
<dbReference type="PROSITE" id="PS51881">
    <property type="entry name" value="OCT"/>
    <property type="match status" value="1"/>
</dbReference>
<evidence type="ECO:0000256" key="7">
    <source>
        <dbReference type="ARBA" id="ARBA00022842"/>
    </source>
</evidence>
<dbReference type="Gene3D" id="2.70.210.12">
    <property type="entry name" value="GTP1/OBG domain"/>
    <property type="match status" value="1"/>
</dbReference>
<dbReference type="InterPro" id="IPR006074">
    <property type="entry name" value="GTP1-OBG_CS"/>
</dbReference>
<dbReference type="PROSITE" id="PS51883">
    <property type="entry name" value="OBG"/>
    <property type="match status" value="1"/>
</dbReference>
<dbReference type="InterPro" id="IPR006073">
    <property type="entry name" value="GTP-bd"/>
</dbReference>
<dbReference type="GO" id="GO:0003924">
    <property type="term" value="F:GTPase activity"/>
    <property type="evidence" value="ECO:0007669"/>
    <property type="project" value="UniProtKB-UniRule"/>
</dbReference>
<protein>
    <recommendedName>
        <fullName evidence="9">GTPase Obg</fullName>
        <ecNumber evidence="9">3.6.5.-</ecNumber>
    </recommendedName>
    <alternativeName>
        <fullName evidence="9">GTP-binding protein Obg</fullName>
    </alternativeName>
</protein>
<keyword evidence="3 9" id="KW-0963">Cytoplasm</keyword>
<dbReference type="RefSeq" id="WP_044823840.1">
    <property type="nucleotide sequence ID" value="NZ_CP009687.1"/>
</dbReference>
<dbReference type="InterPro" id="IPR036346">
    <property type="entry name" value="GTP-bd_prot_GTP1/OBG_C_sf"/>
</dbReference>
<evidence type="ECO:0000256" key="4">
    <source>
        <dbReference type="ARBA" id="ARBA00022723"/>
    </source>
</evidence>
<organism evidence="10 11">
    <name type="scientific">Clostridium aceticum</name>
    <dbReference type="NCBI Taxonomy" id="84022"/>
    <lineage>
        <taxon>Bacteria</taxon>
        <taxon>Bacillati</taxon>
        <taxon>Bacillota</taxon>
        <taxon>Clostridia</taxon>
        <taxon>Eubacteriales</taxon>
        <taxon>Clostridiaceae</taxon>
        <taxon>Clostridium</taxon>
    </lineage>
</organism>
<dbReference type="PANTHER" id="PTHR11702:SF31">
    <property type="entry name" value="MITOCHONDRIAL RIBOSOME-ASSOCIATED GTPASE 2"/>
    <property type="match status" value="1"/>
</dbReference>
<dbReference type="STRING" id="84022.CACET_c16580"/>
<feature type="binding site" evidence="9">
    <location>
        <begin position="282"/>
        <end position="285"/>
    </location>
    <ligand>
        <name>GTP</name>
        <dbReference type="ChEBI" id="CHEBI:37565"/>
    </ligand>
</feature>
<dbReference type="GO" id="GO:0042254">
    <property type="term" value="P:ribosome biogenesis"/>
    <property type="evidence" value="ECO:0007669"/>
    <property type="project" value="UniProtKB-UniRule"/>
</dbReference>
<feature type="binding site" evidence="9">
    <location>
        <position position="192"/>
    </location>
    <ligand>
        <name>Mg(2+)</name>
        <dbReference type="ChEBI" id="CHEBI:18420"/>
    </ligand>
</feature>
<comment type="function">
    <text evidence="9">An essential GTPase which binds GTP, GDP and possibly (p)ppGpp with moderate affinity, with high nucleotide exchange rates and a fairly low GTP hydrolysis rate. Plays a role in control of the cell cycle, stress response, ribosome biogenesis and in those bacteria that undergo differentiation, in morphogenesis control.</text>
</comment>
<dbReference type="GO" id="GO:0000287">
    <property type="term" value="F:magnesium ion binding"/>
    <property type="evidence" value="ECO:0007669"/>
    <property type="project" value="InterPro"/>
</dbReference>
<dbReference type="OrthoDB" id="9807318at2"/>
<dbReference type="InterPro" id="IPR006169">
    <property type="entry name" value="GTP1_OBG_dom"/>
</dbReference>
<dbReference type="InterPro" id="IPR036726">
    <property type="entry name" value="GTP1_OBG_dom_sf"/>
</dbReference>
<keyword evidence="6 9" id="KW-0378">Hydrolase</keyword>
<dbReference type="EMBL" id="CP009687">
    <property type="protein sequence ID" value="AKL95107.1"/>
    <property type="molecule type" value="Genomic_DNA"/>
</dbReference>
<dbReference type="NCBIfam" id="NF008954">
    <property type="entry name" value="PRK12296.1"/>
    <property type="match status" value="1"/>
</dbReference>
<feature type="binding site" evidence="9">
    <location>
        <begin position="165"/>
        <end position="172"/>
    </location>
    <ligand>
        <name>GTP</name>
        <dbReference type="ChEBI" id="CHEBI:37565"/>
    </ligand>
</feature>
<dbReference type="NCBIfam" id="NF008955">
    <property type="entry name" value="PRK12297.1"/>
    <property type="match status" value="1"/>
</dbReference>
<dbReference type="GO" id="GO:0005525">
    <property type="term" value="F:GTP binding"/>
    <property type="evidence" value="ECO:0007669"/>
    <property type="project" value="UniProtKB-UniRule"/>
</dbReference>
<dbReference type="GO" id="GO:0005737">
    <property type="term" value="C:cytoplasm"/>
    <property type="evidence" value="ECO:0007669"/>
    <property type="project" value="UniProtKB-SubCell"/>
</dbReference>
<dbReference type="NCBIfam" id="TIGR00231">
    <property type="entry name" value="small_GTP"/>
    <property type="match status" value="1"/>
</dbReference>
<evidence type="ECO:0000256" key="9">
    <source>
        <dbReference type="HAMAP-Rule" id="MF_01454"/>
    </source>
</evidence>
<dbReference type="PIRSF" id="PIRSF002401">
    <property type="entry name" value="GTP_bd_Obg/CgtA"/>
    <property type="match status" value="1"/>
</dbReference>
<dbReference type="CDD" id="cd01898">
    <property type="entry name" value="Obg"/>
    <property type="match status" value="1"/>
</dbReference>
<feature type="binding site" evidence="9">
    <location>
        <begin position="190"/>
        <end position="194"/>
    </location>
    <ligand>
        <name>GTP</name>
        <dbReference type="ChEBI" id="CHEBI:37565"/>
    </ligand>
</feature>
<reference evidence="10 11" key="1">
    <citation type="submission" date="2014-10" db="EMBL/GenBank/DDBJ databases">
        <title>Genome sequence of Clostridium aceticum DSM 1496.</title>
        <authorList>
            <person name="Poehlein A."/>
            <person name="Schiel-Bengelsdorf B."/>
            <person name="Gottschalk G."/>
            <person name="Duerre P."/>
            <person name="Daniel R."/>
        </authorList>
    </citation>
    <scope>NUCLEOTIDE SEQUENCE [LARGE SCALE GENOMIC DNA]</scope>
    <source>
        <strain evidence="10 11">DSM 1496</strain>
    </source>
</reference>
<evidence type="ECO:0000256" key="6">
    <source>
        <dbReference type="ARBA" id="ARBA00022801"/>
    </source>
</evidence>
<name>A0A0D8ICI9_9CLOT</name>
<dbReference type="Gene3D" id="3.40.50.300">
    <property type="entry name" value="P-loop containing nucleotide triphosphate hydrolases"/>
    <property type="match status" value="1"/>
</dbReference>
<dbReference type="InterPro" id="IPR027417">
    <property type="entry name" value="P-loop_NTPase"/>
</dbReference>
<dbReference type="FunFam" id="2.70.210.12:FF:000001">
    <property type="entry name" value="GTPase Obg"/>
    <property type="match status" value="1"/>
</dbReference>
<dbReference type="PROSITE" id="PS51710">
    <property type="entry name" value="G_OBG"/>
    <property type="match status" value="1"/>
</dbReference>
<dbReference type="EC" id="3.6.5.-" evidence="9"/>
<keyword evidence="11" id="KW-1185">Reference proteome</keyword>
<dbReference type="NCBIfam" id="TIGR02729">
    <property type="entry name" value="Obg_CgtA"/>
    <property type="match status" value="1"/>
</dbReference>
<feature type="binding site" evidence="9">
    <location>
        <position position="172"/>
    </location>
    <ligand>
        <name>Mg(2+)</name>
        <dbReference type="ChEBI" id="CHEBI:18420"/>
    </ligand>
</feature>
<evidence type="ECO:0000256" key="1">
    <source>
        <dbReference type="ARBA" id="ARBA00001946"/>
    </source>
</evidence>
<dbReference type="SUPFAM" id="SSF52540">
    <property type="entry name" value="P-loop containing nucleoside triphosphate hydrolases"/>
    <property type="match status" value="1"/>
</dbReference>
<dbReference type="InterPro" id="IPR005225">
    <property type="entry name" value="Small_GTP-bd"/>
</dbReference>
<evidence type="ECO:0000313" key="10">
    <source>
        <dbReference type="EMBL" id="AKL95107.1"/>
    </source>
</evidence>
<sequence length="427" mass="47346">MFIDKAKIHLKAGKGGDGAVAFRREIYVPAGGPSGGDGGKGGDIIFEVDEGMRTLMDFRYKKHYVANNGEDGKNKNMYGKDAENLILKVPPGTIIKDENTGAVIADLVEGGEKKIIARGGKGGKGNIHFKTATRQAPRFAIAGEHGDELTVILELKMIADVGLIGFPNVGKSTILSVVTSASPKVADYHFTTLTPNLGVVKTKYGDSFVLADIPGLIEGAHEGVGLGHEFLRHVERTKLLIHIIDIASVEGRDPLEDFDKINEELKLYSMKLANKPQIVAANKMDIPEAEENLKRLREKLTPMEIEVFPVSAATNKGLEELFIYVSKKLKEVEESYIEDIVVEEEKVYQYQKDDKYQFTVGKEDDIFIIGGKFVERLVNSINFDDMDSLSYFHKVLRKRGIIDELKAMGIQNGDTVKIEDIEFEYYD</sequence>
<keyword evidence="8 9" id="KW-0342">GTP-binding</keyword>
<evidence type="ECO:0000256" key="3">
    <source>
        <dbReference type="ARBA" id="ARBA00022490"/>
    </source>
</evidence>
<dbReference type="PROSITE" id="PS00905">
    <property type="entry name" value="GTP1_OBG"/>
    <property type="match status" value="1"/>
</dbReference>
<proteinExistence type="inferred from homology"/>
<dbReference type="SUPFAM" id="SSF102741">
    <property type="entry name" value="Obg GTP-binding protein C-terminal domain"/>
    <property type="match status" value="1"/>
</dbReference>
<keyword evidence="7 9" id="KW-0460">Magnesium</keyword>
<dbReference type="PRINTS" id="PR00326">
    <property type="entry name" value="GTP1OBG"/>
</dbReference>
<dbReference type="InterPro" id="IPR031167">
    <property type="entry name" value="G_OBG"/>
</dbReference>
<gene>
    <name evidence="9 10" type="primary">obg</name>
    <name evidence="10" type="ORF">CACET_c16580</name>
</gene>
<dbReference type="Gene3D" id="3.30.300.350">
    <property type="entry name" value="GTP-binding protein OBG, C-terminal domain"/>
    <property type="match status" value="1"/>
</dbReference>
<dbReference type="Pfam" id="PF09269">
    <property type="entry name" value="DUF1967"/>
    <property type="match status" value="1"/>
</dbReference>
<evidence type="ECO:0000256" key="2">
    <source>
        <dbReference type="ARBA" id="ARBA00007699"/>
    </source>
</evidence>
<dbReference type="InterPro" id="IPR015349">
    <property type="entry name" value="OCT_dom"/>
</dbReference>
<feature type="binding site" evidence="9">
    <location>
        <begin position="311"/>
        <end position="313"/>
    </location>
    <ligand>
        <name>GTP</name>
        <dbReference type="ChEBI" id="CHEBI:37565"/>
    </ligand>
</feature>
<evidence type="ECO:0000256" key="5">
    <source>
        <dbReference type="ARBA" id="ARBA00022741"/>
    </source>
</evidence>
<keyword evidence="4 9" id="KW-0479">Metal-binding</keyword>
<comment type="subunit">
    <text evidence="9">Monomer.</text>
</comment>
<dbReference type="SUPFAM" id="SSF82051">
    <property type="entry name" value="Obg GTP-binding protein N-terminal domain"/>
    <property type="match status" value="1"/>
</dbReference>
<dbReference type="HAMAP" id="MF_01454">
    <property type="entry name" value="GTPase_Obg"/>
    <property type="match status" value="1"/>
</dbReference>
<keyword evidence="5 9" id="KW-0547">Nucleotide-binding</keyword>
<dbReference type="PATRIC" id="fig|84022.5.peg.3115"/>
<dbReference type="Pfam" id="PF01018">
    <property type="entry name" value="GTP1_OBG"/>
    <property type="match status" value="1"/>
</dbReference>
<dbReference type="AlphaFoldDB" id="A0A0D8ICI9"/>
<dbReference type="NCBIfam" id="TIGR03595">
    <property type="entry name" value="Obg_CgtA_exten"/>
    <property type="match status" value="1"/>
</dbReference>
<dbReference type="PANTHER" id="PTHR11702">
    <property type="entry name" value="DEVELOPMENTALLY REGULATED GTP-BINDING PROTEIN-RELATED"/>
    <property type="match status" value="1"/>
</dbReference>
<dbReference type="NCBIfam" id="NF008956">
    <property type="entry name" value="PRK12299.1"/>
    <property type="match status" value="1"/>
</dbReference>
<accession>A0A0D8ICI9</accession>
<dbReference type="Proteomes" id="UP000035704">
    <property type="component" value="Chromosome"/>
</dbReference>
<comment type="subcellular location">
    <subcellularLocation>
        <location evidence="9">Cytoplasm</location>
    </subcellularLocation>
</comment>
<feature type="binding site" evidence="9">
    <location>
        <begin position="212"/>
        <end position="215"/>
    </location>
    <ligand>
        <name>GTP</name>
        <dbReference type="ChEBI" id="CHEBI:37565"/>
    </ligand>
</feature>
<dbReference type="Pfam" id="PF01926">
    <property type="entry name" value="MMR_HSR1"/>
    <property type="match status" value="1"/>
</dbReference>
<evidence type="ECO:0000256" key="8">
    <source>
        <dbReference type="ARBA" id="ARBA00023134"/>
    </source>
</evidence>
<dbReference type="InterPro" id="IPR014100">
    <property type="entry name" value="GTP-bd_Obg/CgtA"/>
</dbReference>